<protein>
    <recommendedName>
        <fullName evidence="4">RING-type E3 ubiquitin transferase</fullName>
        <ecNumber evidence="4">2.3.2.27</ecNumber>
    </recommendedName>
</protein>
<evidence type="ECO:0000313" key="32">
    <source>
        <dbReference type="Proteomes" id="UP001289374"/>
    </source>
</evidence>
<gene>
    <name evidence="31" type="ORF">Sango_1153100</name>
</gene>
<feature type="domain" description="RING-type" evidence="29">
    <location>
        <begin position="769"/>
        <end position="811"/>
    </location>
</feature>
<evidence type="ECO:0000256" key="11">
    <source>
        <dbReference type="ARBA" id="ARBA00022737"/>
    </source>
</evidence>
<evidence type="ECO:0000256" key="4">
    <source>
        <dbReference type="ARBA" id="ARBA00012483"/>
    </source>
</evidence>
<dbReference type="Proteomes" id="UP001289374">
    <property type="component" value="Unassembled WGS sequence"/>
</dbReference>
<keyword evidence="11" id="KW-0677">Repeat</keyword>
<evidence type="ECO:0000256" key="19">
    <source>
        <dbReference type="ARBA" id="ARBA00023136"/>
    </source>
</evidence>
<dbReference type="AlphaFoldDB" id="A0AAE1WVS5"/>
<keyword evidence="19 26" id="KW-0472">Membrane</keyword>
<dbReference type="Gene3D" id="1.10.510.10">
    <property type="entry name" value="Transferase(Phosphotransferase) domain 1"/>
    <property type="match status" value="1"/>
</dbReference>
<dbReference type="SMART" id="SM00184">
    <property type="entry name" value="RING"/>
    <property type="match status" value="1"/>
</dbReference>
<keyword evidence="12 24" id="KW-0547">Nucleotide-binding</keyword>
<comment type="similarity">
    <text evidence="22">Belongs to the RING-type zinc finger family. ATL subfamily.</text>
</comment>
<dbReference type="GO" id="GO:0005524">
    <property type="term" value="F:ATP binding"/>
    <property type="evidence" value="ECO:0007669"/>
    <property type="project" value="UniProtKB-UniRule"/>
</dbReference>
<dbReference type="InterPro" id="IPR002902">
    <property type="entry name" value="GNK2"/>
</dbReference>
<evidence type="ECO:0000256" key="22">
    <source>
        <dbReference type="ARBA" id="ARBA00024209"/>
    </source>
</evidence>
<dbReference type="PROSITE" id="PS51473">
    <property type="entry name" value="GNK2"/>
    <property type="match status" value="2"/>
</dbReference>
<feature type="transmembrane region" description="Helical" evidence="26">
    <location>
        <begin position="286"/>
        <end position="307"/>
    </location>
</feature>
<dbReference type="PROSITE" id="PS50089">
    <property type="entry name" value="ZF_RING_2"/>
    <property type="match status" value="1"/>
</dbReference>
<organism evidence="31 32">
    <name type="scientific">Sesamum angolense</name>
    <dbReference type="NCBI Taxonomy" id="2727404"/>
    <lineage>
        <taxon>Eukaryota</taxon>
        <taxon>Viridiplantae</taxon>
        <taxon>Streptophyta</taxon>
        <taxon>Embryophyta</taxon>
        <taxon>Tracheophyta</taxon>
        <taxon>Spermatophyta</taxon>
        <taxon>Magnoliopsida</taxon>
        <taxon>eudicotyledons</taxon>
        <taxon>Gunneridae</taxon>
        <taxon>Pentapetalae</taxon>
        <taxon>asterids</taxon>
        <taxon>lamiids</taxon>
        <taxon>Lamiales</taxon>
        <taxon>Pedaliaceae</taxon>
        <taxon>Sesamum</taxon>
    </lineage>
</organism>
<dbReference type="FunFam" id="3.30.40.10:FF:000187">
    <property type="entry name" value="E3 ubiquitin-protein ligase ATL6"/>
    <property type="match status" value="1"/>
</dbReference>
<feature type="signal peptide" evidence="27">
    <location>
        <begin position="1"/>
        <end position="24"/>
    </location>
</feature>
<sequence>MMKSQTWLALILLVLTNLSDFAAAQNYWCFNDGNYTANSTYSTNLNTLLSSLSSNMDDSGFYNASRGEAAPDQANAVALCRADIQLESCRSCVQDATTQLLNLCPERKHAILWRDVCVLHYSNVSLFGNRADLPAIMVWDRTNASSPDQFKASVRTVVDALSLRAASGGSLMKVAAGNHTAPDFQTIYAMLQCTPDVSEEDCSGCLTAAAQHIPQCCDSKRAATILLPSCNLRYDVDPFYNITRIQEAQAAVSMTSPPPVPTPTPVLPPPLPAPPGHGNDNTARTVIIVVATVVACLIVAICVGLCLRKRTKKAAVETIPSHDDEMSATESLQYDFGKIRAATDDFSDANKLGQGGFGVVYKGKLENGKEIAVKRLSRRSAQGDVEFKNEVLLVAKLQHRYLVRLLGFALEGTERLLIYEFVQNASLDHFIFDRIRRFYIDWDRRYKIIGGIARGLLYLHEDSRFRIIHRDLKASNILLDGDMNPKIADFGTARLFDQDDQSAGCASKIVGTYGYMAPEYANHGQISVKTDVFSFGVLVLEIVSGRKNNSFRDGENAGDMLITSSSFKDNLKLAQAWRNWHEGTATSIIDPVLMSGTASQADILRCIHIGLLCVQENATDRPTMASVVLMLSSFSTTLPVPSPPAFFMPNSSEFRRSLERNPAESTHLSRNDASIIMQLSPVCQQIIFLNTKNVQPKFCLFFLFIIHLDLTKNILHTWHLRHSPTGTPVGGATSSAAAGGLDPLIIQSFPTFIYSTVKDYRKEKYGLECAICLVEFDASDVLRLLTACCHVFHQECIDLWLESHKTCPVCRRNLDSPVQSPVKSPIYASNVMHETNENEPNEDSFSITIKDENEDERRGSDHKDQRVFL</sequence>
<dbReference type="Pfam" id="PF00069">
    <property type="entry name" value="Pkinase"/>
    <property type="match status" value="1"/>
</dbReference>
<comment type="subcellular location">
    <subcellularLocation>
        <location evidence="2">Membrane</location>
        <topology evidence="2">Single-pass membrane protein</topology>
    </subcellularLocation>
</comment>
<proteinExistence type="inferred from homology"/>
<accession>A0AAE1WVS5</accession>
<evidence type="ECO:0000256" key="25">
    <source>
        <dbReference type="SAM" id="MobiDB-lite"/>
    </source>
</evidence>
<dbReference type="GO" id="GO:0005886">
    <property type="term" value="C:plasma membrane"/>
    <property type="evidence" value="ECO:0007669"/>
    <property type="project" value="TreeGrafter"/>
</dbReference>
<dbReference type="InterPro" id="IPR008271">
    <property type="entry name" value="Ser/Thr_kinase_AS"/>
</dbReference>
<dbReference type="GO" id="GO:0061630">
    <property type="term" value="F:ubiquitin protein ligase activity"/>
    <property type="evidence" value="ECO:0007669"/>
    <property type="project" value="UniProtKB-EC"/>
</dbReference>
<evidence type="ECO:0000256" key="26">
    <source>
        <dbReference type="SAM" id="Phobius"/>
    </source>
</evidence>
<evidence type="ECO:0000256" key="21">
    <source>
        <dbReference type="ARBA" id="ARBA00023180"/>
    </source>
</evidence>
<feature type="domain" description="Gnk2-homologous" evidence="30">
    <location>
        <begin position="23"/>
        <end position="126"/>
    </location>
</feature>
<dbReference type="FunFam" id="1.10.510.10:FF:000343">
    <property type="entry name" value="Cysteine-rich receptor-like protein kinase 28"/>
    <property type="match status" value="1"/>
</dbReference>
<dbReference type="SUPFAM" id="SSF57850">
    <property type="entry name" value="RING/U-box"/>
    <property type="match status" value="1"/>
</dbReference>
<dbReference type="FunFam" id="3.30.430.20:FF:000003">
    <property type="entry name" value="Cysteine-rich RLK (RECEPTOR-like protein kinase) 10"/>
    <property type="match status" value="1"/>
</dbReference>
<evidence type="ECO:0000256" key="10">
    <source>
        <dbReference type="ARBA" id="ARBA00022729"/>
    </source>
</evidence>
<evidence type="ECO:0000256" key="12">
    <source>
        <dbReference type="ARBA" id="ARBA00022741"/>
    </source>
</evidence>
<feature type="chain" id="PRO_5042204193" description="RING-type E3 ubiquitin transferase" evidence="27">
    <location>
        <begin position="25"/>
        <end position="869"/>
    </location>
</feature>
<evidence type="ECO:0000256" key="27">
    <source>
        <dbReference type="SAM" id="SignalP"/>
    </source>
</evidence>
<evidence type="ECO:0000256" key="1">
    <source>
        <dbReference type="ARBA" id="ARBA00000900"/>
    </source>
</evidence>
<evidence type="ECO:0000256" key="17">
    <source>
        <dbReference type="ARBA" id="ARBA00022840"/>
    </source>
</evidence>
<dbReference type="CDD" id="cd14066">
    <property type="entry name" value="STKc_IRAK"/>
    <property type="match status" value="1"/>
</dbReference>
<dbReference type="FunFam" id="3.30.200.20:FF:000142">
    <property type="entry name" value="Cysteine-rich receptor-like protein kinase 10"/>
    <property type="match status" value="1"/>
</dbReference>
<dbReference type="Gene3D" id="3.30.200.20">
    <property type="entry name" value="Phosphorylase Kinase, domain 1"/>
    <property type="match status" value="1"/>
</dbReference>
<keyword evidence="32" id="KW-1185">Reference proteome</keyword>
<dbReference type="Pfam" id="PF13639">
    <property type="entry name" value="zf-RING_2"/>
    <property type="match status" value="1"/>
</dbReference>
<evidence type="ECO:0000256" key="5">
    <source>
        <dbReference type="ARBA" id="ARBA00022527"/>
    </source>
</evidence>
<keyword evidence="18 26" id="KW-1133">Transmembrane helix</keyword>
<keyword evidence="16" id="KW-0862">Zinc</keyword>
<dbReference type="InterPro" id="IPR011009">
    <property type="entry name" value="Kinase-like_dom_sf"/>
</dbReference>
<dbReference type="InterPro" id="IPR017441">
    <property type="entry name" value="Protein_kinase_ATP_BS"/>
</dbReference>
<dbReference type="InterPro" id="IPR038408">
    <property type="entry name" value="GNK2_sf"/>
</dbReference>
<keyword evidence="21" id="KW-0325">Glycoprotein</keyword>
<dbReference type="PANTHER" id="PTHR27002">
    <property type="entry name" value="RECEPTOR-LIKE SERINE/THREONINE-PROTEIN KINASE SD1-8"/>
    <property type="match status" value="1"/>
</dbReference>
<dbReference type="GO" id="GO:0004674">
    <property type="term" value="F:protein serine/threonine kinase activity"/>
    <property type="evidence" value="ECO:0007669"/>
    <property type="project" value="UniProtKB-KW"/>
</dbReference>
<evidence type="ECO:0000259" key="28">
    <source>
        <dbReference type="PROSITE" id="PS50011"/>
    </source>
</evidence>
<keyword evidence="10 27" id="KW-0732">Signal</keyword>
<feature type="binding site" evidence="24">
    <location>
        <position position="374"/>
    </location>
    <ligand>
        <name>ATP</name>
        <dbReference type="ChEBI" id="CHEBI:30616"/>
    </ligand>
</feature>
<keyword evidence="17 24" id="KW-0067">ATP-binding</keyword>
<evidence type="ECO:0000256" key="18">
    <source>
        <dbReference type="ARBA" id="ARBA00022989"/>
    </source>
</evidence>
<feature type="domain" description="Gnk2-homologous" evidence="30">
    <location>
        <begin position="132"/>
        <end position="239"/>
    </location>
</feature>
<evidence type="ECO:0000256" key="15">
    <source>
        <dbReference type="ARBA" id="ARBA00022786"/>
    </source>
</evidence>
<evidence type="ECO:0000256" key="24">
    <source>
        <dbReference type="PROSITE-ProRule" id="PRU10141"/>
    </source>
</evidence>
<dbReference type="PROSITE" id="PS50011">
    <property type="entry name" value="PROTEIN_KINASE_DOM"/>
    <property type="match status" value="1"/>
</dbReference>
<comment type="caution">
    <text evidence="31">The sequence shown here is derived from an EMBL/GenBank/DDBJ whole genome shotgun (WGS) entry which is preliminary data.</text>
</comment>
<dbReference type="PANTHER" id="PTHR27002:SF1104">
    <property type="entry name" value="CYSTEINE-RICH RECEPTOR-LIKE PROTEIN KINASE 27-RELATED"/>
    <property type="match status" value="1"/>
</dbReference>
<keyword evidence="20 31" id="KW-0675">Receptor</keyword>
<keyword evidence="9" id="KW-0479">Metal-binding</keyword>
<dbReference type="CDD" id="cd23509">
    <property type="entry name" value="Gnk2-like"/>
    <property type="match status" value="2"/>
</dbReference>
<evidence type="ECO:0000256" key="14">
    <source>
        <dbReference type="ARBA" id="ARBA00022777"/>
    </source>
</evidence>
<dbReference type="GO" id="GO:0009737">
    <property type="term" value="P:response to abscisic acid"/>
    <property type="evidence" value="ECO:0007669"/>
    <property type="project" value="UniProtKB-ARBA"/>
</dbReference>
<keyword evidence="15" id="KW-0833">Ubl conjugation pathway</keyword>
<evidence type="ECO:0000256" key="16">
    <source>
        <dbReference type="ARBA" id="ARBA00022833"/>
    </source>
</evidence>
<evidence type="ECO:0000256" key="2">
    <source>
        <dbReference type="ARBA" id="ARBA00004167"/>
    </source>
</evidence>
<evidence type="ECO:0000256" key="8">
    <source>
        <dbReference type="ARBA" id="ARBA00022692"/>
    </source>
</evidence>
<keyword evidence="7" id="KW-0808">Transferase</keyword>
<dbReference type="InterPro" id="IPR000719">
    <property type="entry name" value="Prot_kinase_dom"/>
</dbReference>
<dbReference type="Gene3D" id="3.30.40.10">
    <property type="entry name" value="Zinc/RING finger domain, C3HC4 (zinc finger)"/>
    <property type="match status" value="1"/>
</dbReference>
<keyword evidence="13 23" id="KW-0863">Zinc-finger</keyword>
<dbReference type="SMART" id="SM00220">
    <property type="entry name" value="S_TKc"/>
    <property type="match status" value="1"/>
</dbReference>
<feature type="domain" description="Protein kinase" evidence="28">
    <location>
        <begin position="346"/>
        <end position="635"/>
    </location>
</feature>
<feature type="region of interest" description="Disordered" evidence="25">
    <location>
        <begin position="835"/>
        <end position="869"/>
    </location>
</feature>
<reference evidence="31" key="2">
    <citation type="journal article" date="2024" name="Plant">
        <title>Genomic evolution and insights into agronomic trait innovations of Sesamum species.</title>
        <authorList>
            <person name="Miao H."/>
            <person name="Wang L."/>
            <person name="Qu L."/>
            <person name="Liu H."/>
            <person name="Sun Y."/>
            <person name="Le M."/>
            <person name="Wang Q."/>
            <person name="Wei S."/>
            <person name="Zheng Y."/>
            <person name="Lin W."/>
            <person name="Duan Y."/>
            <person name="Cao H."/>
            <person name="Xiong S."/>
            <person name="Wang X."/>
            <person name="Wei L."/>
            <person name="Li C."/>
            <person name="Ma Q."/>
            <person name="Ju M."/>
            <person name="Zhao R."/>
            <person name="Li G."/>
            <person name="Mu C."/>
            <person name="Tian Q."/>
            <person name="Mei H."/>
            <person name="Zhang T."/>
            <person name="Gao T."/>
            <person name="Zhang H."/>
        </authorList>
    </citation>
    <scope>NUCLEOTIDE SEQUENCE</scope>
    <source>
        <strain evidence="31">K16</strain>
    </source>
</reference>
<evidence type="ECO:0000256" key="23">
    <source>
        <dbReference type="PROSITE-ProRule" id="PRU00175"/>
    </source>
</evidence>
<dbReference type="InterPro" id="IPR013083">
    <property type="entry name" value="Znf_RING/FYVE/PHD"/>
</dbReference>
<evidence type="ECO:0000256" key="6">
    <source>
        <dbReference type="ARBA" id="ARBA00022553"/>
    </source>
</evidence>
<dbReference type="SUPFAM" id="SSF56112">
    <property type="entry name" value="Protein kinase-like (PK-like)"/>
    <property type="match status" value="1"/>
</dbReference>
<name>A0AAE1WVS5_9LAMI</name>
<evidence type="ECO:0000259" key="30">
    <source>
        <dbReference type="PROSITE" id="PS51473"/>
    </source>
</evidence>
<evidence type="ECO:0000256" key="20">
    <source>
        <dbReference type="ARBA" id="ARBA00023170"/>
    </source>
</evidence>
<dbReference type="CDD" id="cd16461">
    <property type="entry name" value="RING-H2_EL5-like"/>
    <property type="match status" value="1"/>
</dbReference>
<reference evidence="31" key="1">
    <citation type="submission" date="2020-06" db="EMBL/GenBank/DDBJ databases">
        <authorList>
            <person name="Li T."/>
            <person name="Hu X."/>
            <person name="Zhang T."/>
            <person name="Song X."/>
            <person name="Zhang H."/>
            <person name="Dai N."/>
            <person name="Sheng W."/>
            <person name="Hou X."/>
            <person name="Wei L."/>
        </authorList>
    </citation>
    <scope>NUCLEOTIDE SEQUENCE</scope>
    <source>
        <strain evidence="31">K16</strain>
        <tissue evidence="31">Leaf</tissue>
    </source>
</reference>
<evidence type="ECO:0000256" key="3">
    <source>
        <dbReference type="ARBA" id="ARBA00004906"/>
    </source>
</evidence>
<dbReference type="EC" id="2.3.2.27" evidence="4"/>
<comment type="catalytic activity">
    <reaction evidence="1">
        <text>S-ubiquitinyl-[E2 ubiquitin-conjugating enzyme]-L-cysteine + [acceptor protein]-L-lysine = [E2 ubiquitin-conjugating enzyme]-L-cysteine + N(6)-ubiquitinyl-[acceptor protein]-L-lysine.</text>
        <dbReference type="EC" id="2.3.2.27"/>
    </reaction>
</comment>
<dbReference type="FunFam" id="3.30.430.20:FF:000002">
    <property type="entry name" value="Cysteine-rich receptor-like protein kinase 10"/>
    <property type="match status" value="1"/>
</dbReference>
<dbReference type="EMBL" id="JACGWL010000006">
    <property type="protein sequence ID" value="KAK4400470.1"/>
    <property type="molecule type" value="Genomic_DNA"/>
</dbReference>
<evidence type="ECO:0000259" key="29">
    <source>
        <dbReference type="PROSITE" id="PS50089"/>
    </source>
</evidence>
<keyword evidence="6" id="KW-0597">Phosphoprotein</keyword>
<dbReference type="InterPro" id="IPR001841">
    <property type="entry name" value="Znf_RING"/>
</dbReference>
<evidence type="ECO:0000256" key="7">
    <source>
        <dbReference type="ARBA" id="ARBA00022679"/>
    </source>
</evidence>
<evidence type="ECO:0000256" key="9">
    <source>
        <dbReference type="ARBA" id="ARBA00022723"/>
    </source>
</evidence>
<feature type="compositionally biased region" description="Basic and acidic residues" evidence="25">
    <location>
        <begin position="849"/>
        <end position="869"/>
    </location>
</feature>
<keyword evidence="8 26" id="KW-0812">Transmembrane</keyword>
<evidence type="ECO:0000313" key="31">
    <source>
        <dbReference type="EMBL" id="KAK4400470.1"/>
    </source>
</evidence>
<dbReference type="PROSITE" id="PS00107">
    <property type="entry name" value="PROTEIN_KINASE_ATP"/>
    <property type="match status" value="1"/>
</dbReference>
<dbReference type="PROSITE" id="PS00108">
    <property type="entry name" value="PROTEIN_KINASE_ST"/>
    <property type="match status" value="1"/>
</dbReference>
<comment type="pathway">
    <text evidence="3">Protein modification; protein ubiquitination.</text>
</comment>
<dbReference type="GO" id="GO:0008270">
    <property type="term" value="F:zinc ion binding"/>
    <property type="evidence" value="ECO:0007669"/>
    <property type="project" value="UniProtKB-KW"/>
</dbReference>
<dbReference type="Pfam" id="PF01657">
    <property type="entry name" value="Stress-antifung"/>
    <property type="match status" value="2"/>
</dbReference>
<dbReference type="Gene3D" id="3.30.430.20">
    <property type="entry name" value="Gnk2 domain, C-X8-C-X2-C motif"/>
    <property type="match status" value="2"/>
</dbReference>
<keyword evidence="14 31" id="KW-0418">Kinase</keyword>
<keyword evidence="5" id="KW-0723">Serine/threonine-protein kinase</keyword>
<evidence type="ECO:0000256" key="13">
    <source>
        <dbReference type="ARBA" id="ARBA00022771"/>
    </source>
</evidence>